<keyword evidence="1" id="KW-0732">Signal</keyword>
<dbReference type="Proteomes" id="UP000008229">
    <property type="component" value="Chromosome"/>
</dbReference>
<feature type="chain" id="PRO_5003043275" description="DUF4185 domain-containing protein" evidence="1">
    <location>
        <begin position="50"/>
        <end position="403"/>
    </location>
</feature>
<reference evidence="3" key="2">
    <citation type="submission" date="2010-01" db="EMBL/GenBank/DDBJ databases">
        <title>The complete genome of Conexibacter woesei DSM 14684.</title>
        <authorList>
            <consortium name="US DOE Joint Genome Institute (JGI-PGF)"/>
            <person name="Lucas S."/>
            <person name="Copeland A."/>
            <person name="Lapidus A."/>
            <person name="Glavina del Rio T."/>
            <person name="Dalin E."/>
            <person name="Tice H."/>
            <person name="Bruce D."/>
            <person name="Goodwin L."/>
            <person name="Pitluck S."/>
            <person name="Kyrpides N."/>
            <person name="Mavromatis K."/>
            <person name="Ivanova N."/>
            <person name="Mikhailova N."/>
            <person name="Chertkov O."/>
            <person name="Brettin T."/>
            <person name="Detter J.C."/>
            <person name="Han C."/>
            <person name="Larimer F."/>
            <person name="Land M."/>
            <person name="Hauser L."/>
            <person name="Markowitz V."/>
            <person name="Cheng J.-F."/>
            <person name="Hugenholtz P."/>
            <person name="Woyke T."/>
            <person name="Wu D."/>
            <person name="Pukall R."/>
            <person name="Steenblock K."/>
            <person name="Schneider S."/>
            <person name="Klenk H.-P."/>
            <person name="Eisen J.A."/>
        </authorList>
    </citation>
    <scope>NUCLEOTIDE SEQUENCE [LARGE SCALE GENOMIC DNA]</scope>
    <source>
        <strain evidence="3">DSM 14684 / CIP 108061 / JCM 11494 / NBRC 100937 / ID131577</strain>
    </source>
</reference>
<dbReference type="eggNOG" id="ENOG502Z7QZ">
    <property type="taxonomic scope" value="Bacteria"/>
</dbReference>
<dbReference type="STRING" id="469383.Cwoe_2499"/>
<feature type="signal peptide" evidence="1">
    <location>
        <begin position="1"/>
        <end position="49"/>
    </location>
</feature>
<evidence type="ECO:0000313" key="3">
    <source>
        <dbReference type="Proteomes" id="UP000008229"/>
    </source>
</evidence>
<reference evidence="2 3" key="1">
    <citation type="journal article" date="2010" name="Stand. Genomic Sci.">
        <title>Complete genome sequence of Conexibacter woesei type strain (ID131577).</title>
        <authorList>
            <person name="Pukall R."/>
            <person name="Lapidus A."/>
            <person name="Glavina Del Rio T."/>
            <person name="Copeland A."/>
            <person name="Tice H."/>
            <person name="Cheng J.-F."/>
            <person name="Lucas S."/>
            <person name="Chen F."/>
            <person name="Nolan M."/>
            <person name="Bruce D."/>
            <person name="Goodwin L."/>
            <person name="Pitluck S."/>
            <person name="Mavromatis K."/>
            <person name="Ivanova N."/>
            <person name="Ovchinnikova G."/>
            <person name="Pati A."/>
            <person name="Chen A."/>
            <person name="Palaniappan K."/>
            <person name="Land M."/>
            <person name="Hauser L."/>
            <person name="Chang Y.-J."/>
            <person name="Jeffries C.D."/>
            <person name="Chain P."/>
            <person name="Meincke L."/>
            <person name="Sims D."/>
            <person name="Brettin T."/>
            <person name="Detter J.C."/>
            <person name="Rohde M."/>
            <person name="Goeker M."/>
            <person name="Bristow J."/>
            <person name="Eisen J.A."/>
            <person name="Markowitz V."/>
            <person name="Kyrpides N.C."/>
            <person name="Klenk H.-P."/>
            <person name="Hugenholtz P."/>
        </authorList>
    </citation>
    <scope>NUCLEOTIDE SEQUENCE [LARGE SCALE GENOMIC DNA]</scope>
    <source>
        <strain evidence="3">DSM 14684 / CIP 108061 / JCM 11494 / NBRC 100937 / ID131577</strain>
    </source>
</reference>
<dbReference type="InterPro" id="IPR006311">
    <property type="entry name" value="TAT_signal"/>
</dbReference>
<gene>
    <name evidence="2" type="ordered locus">Cwoe_2499</name>
</gene>
<keyword evidence="3" id="KW-1185">Reference proteome</keyword>
<proteinExistence type="predicted"/>
<dbReference type="AlphaFoldDB" id="D3F7Q9"/>
<evidence type="ECO:0008006" key="4">
    <source>
        <dbReference type="Google" id="ProtNLM"/>
    </source>
</evidence>
<dbReference type="KEGG" id="cwo:Cwoe_2499"/>
<name>D3F7Q9_CONWI</name>
<dbReference type="EMBL" id="CP001854">
    <property type="protein sequence ID" value="ADB50921.1"/>
    <property type="molecule type" value="Genomic_DNA"/>
</dbReference>
<dbReference type="HOGENOM" id="CLU_052656_0_0_11"/>
<dbReference type="PROSITE" id="PS51318">
    <property type="entry name" value="TAT"/>
    <property type="match status" value="1"/>
</dbReference>
<evidence type="ECO:0000313" key="2">
    <source>
        <dbReference type="EMBL" id="ADB50921.1"/>
    </source>
</evidence>
<sequence length="403" mass="43223" precursor="true">MFHVLRQPARAAPRRRSLVPRRRRLAARAAALAGAGACLAALAPAAASAAPVCTGVNSPSVAGVTTNTSLSSMFTRYGDSGAGWTGADSTYSARLPSGSDVWLFSDTFLPPITAPTRPTSAPLVNNTLVPQSGSTLSTIHGGTASAPEAVMRPATAGHWYWVGGGSVSGSNLEIPLTEWRKIGPSIWDIRWQRNALARIPTRNLRAAPTITALPSATGINWAAWTLREGWTTYVYGVEDLGAEKYMHIAKVTGSLANRWSFYKGGDPALPASWSETESDSIRVQEHVANEHSVHKLRNGLYMLTTTDTSLAFNNEIVAYFSCKPTGPFVARTSLYRAPEAGPWGSYLDGDVYAYNAHAHPQLSSATNVVVTYNVNSLDATIGGDLYRDVSIYRPRFLNVALTP</sequence>
<evidence type="ECO:0000256" key="1">
    <source>
        <dbReference type="SAM" id="SignalP"/>
    </source>
</evidence>
<accession>D3F7Q9</accession>
<protein>
    <recommendedName>
        <fullName evidence="4">DUF4185 domain-containing protein</fullName>
    </recommendedName>
</protein>
<organism evidence="2 3">
    <name type="scientific">Conexibacter woesei (strain DSM 14684 / CCUG 47730 / CIP 108061 / JCM 11494 / NBRC 100937 / ID131577)</name>
    <dbReference type="NCBI Taxonomy" id="469383"/>
    <lineage>
        <taxon>Bacteria</taxon>
        <taxon>Bacillati</taxon>
        <taxon>Actinomycetota</taxon>
        <taxon>Thermoleophilia</taxon>
        <taxon>Solirubrobacterales</taxon>
        <taxon>Conexibacteraceae</taxon>
        <taxon>Conexibacter</taxon>
    </lineage>
</organism>